<evidence type="ECO:0000313" key="3">
    <source>
        <dbReference type="EMBL" id="CEM27267.1"/>
    </source>
</evidence>
<feature type="compositionally biased region" description="Gly residues" evidence="1">
    <location>
        <begin position="485"/>
        <end position="503"/>
    </location>
</feature>
<dbReference type="Pfam" id="PF12237">
    <property type="entry name" value="PCIF1_WW"/>
    <property type="match status" value="1"/>
</dbReference>
<dbReference type="PANTHER" id="PTHR21727">
    <property type="entry name" value="PHOSPHORYLATED CTD INTERACTING FACTOR 1"/>
    <property type="match status" value="1"/>
</dbReference>
<dbReference type="AlphaFoldDB" id="A0A0G4GDD1"/>
<reference evidence="3" key="1">
    <citation type="submission" date="2014-11" db="EMBL/GenBank/DDBJ databases">
        <authorList>
            <person name="Otto D Thomas"/>
            <person name="Naeem Raeece"/>
        </authorList>
    </citation>
    <scope>NUCLEOTIDE SEQUENCE</scope>
</reference>
<dbReference type="PANTHER" id="PTHR21727:SF0">
    <property type="entry name" value="MRNA (2'-O-METHYLADENOSINE-N(6)-)-METHYLTRANSFERASE"/>
    <property type="match status" value="1"/>
</dbReference>
<dbReference type="EMBL" id="CDMZ01001104">
    <property type="protein sequence ID" value="CEM27267.1"/>
    <property type="molecule type" value="Genomic_DNA"/>
</dbReference>
<accession>A0A0G4GDD1</accession>
<name>A0A0G4GDD1_9ALVE</name>
<feature type="region of interest" description="Disordered" evidence="1">
    <location>
        <begin position="856"/>
        <end position="903"/>
    </location>
</feature>
<feature type="domain" description="PCIF1 WW" evidence="2">
    <location>
        <begin position="618"/>
        <end position="728"/>
    </location>
</feature>
<dbReference type="GO" id="GO:0099122">
    <property type="term" value="F:RNA polymerase II C-terminal domain binding"/>
    <property type="evidence" value="ECO:0007669"/>
    <property type="project" value="InterPro"/>
</dbReference>
<evidence type="ECO:0000259" key="2">
    <source>
        <dbReference type="Pfam" id="PF12237"/>
    </source>
</evidence>
<dbReference type="InterPro" id="IPR022035">
    <property type="entry name" value="PCIF1_WW"/>
</dbReference>
<feature type="region of interest" description="Disordered" evidence="1">
    <location>
        <begin position="479"/>
        <end position="507"/>
    </location>
</feature>
<gene>
    <name evidence="3" type="ORF">Cvel_622</name>
</gene>
<evidence type="ECO:0000256" key="1">
    <source>
        <dbReference type="SAM" id="MobiDB-lite"/>
    </source>
</evidence>
<protein>
    <recommendedName>
        <fullName evidence="2">PCIF1 WW domain-containing protein</fullName>
    </recommendedName>
</protein>
<dbReference type="GO" id="GO:0016422">
    <property type="term" value="F:mRNA (2'-O-methyladenosine-N6-)-methyltransferase activity"/>
    <property type="evidence" value="ECO:0007669"/>
    <property type="project" value="InterPro"/>
</dbReference>
<dbReference type="VEuPathDB" id="CryptoDB:Cvel_622"/>
<organism evidence="3">
    <name type="scientific">Chromera velia CCMP2878</name>
    <dbReference type="NCBI Taxonomy" id="1169474"/>
    <lineage>
        <taxon>Eukaryota</taxon>
        <taxon>Sar</taxon>
        <taxon>Alveolata</taxon>
        <taxon>Colpodellida</taxon>
        <taxon>Chromeraceae</taxon>
        <taxon>Chromera</taxon>
    </lineage>
</organism>
<dbReference type="InterPro" id="IPR039881">
    <property type="entry name" value="PCIF1-like"/>
</dbReference>
<feature type="compositionally biased region" description="Basic and acidic residues" evidence="1">
    <location>
        <begin position="871"/>
        <end position="886"/>
    </location>
</feature>
<sequence length="931" mass="102784">MRHEESVNPRLEVLRRESVLRLREMFSDLCTSHQHGLQVARPPRETLNRWLLEQPFLFPPNRTEGEGREPQEHAVSEMETALSSRAARFLFCTEANVSWTLYHEILEDIPMKPKYGKTKEDFRENLSVYLDTLKSFLWVRLHQIDSVPLTEAQLAIPGALACHLPTASQTTRLLSKRPAIRDLLSLCLQFLDRESRSLAVIPSPIRGGSSLSQAASRSSPQRQENSGKFVCLCVEEAGEGERESLVSEEKHLEKRLRVLLSQTRKFAETGNGLKGMALEVQHENWNDQAEPPGWECVCVCPRERLRLIRRLFLPVVEMLAGQQVAAVCRVFEDAAEEEGRALRDLDKGREWCFCPFCMASSLCPEGCSCSLRDSNGNGRTKPCAPLTVRLPCNAEGGGETCELDVRWAGVEGEKFAFLVLSVCQGSRHCSAERGRKRERGESLSLTKGERWVPRKGCKEKGFREGGMSVKGEMRDMASAREGVGRGKTGAIRGGSLRGGGGEGAKSDASSIQQKEFSSYNHFLSGSDNLLGDFSRGNEGKRRMWDFADDGRANEAEFRVSAEKVAELWERFCGGLGLSVSHRRGPRETGCCQGRPDSFEEMTGATGGTDTGLSVCGSFWVLVFCVLCRYDCLAGPGKNEGRGLQSAVPRGVVRWMKEEWGVGMEGFGSSLNASMDRFCSLFPGLDRFFGGSCSFFSDRLRRKGGDLSLLCNPPFTEIAIGAMAKTLEEFVFYREGEEGCGRVRGPSLSVLPSAKGSSKDTERGVAKVLKFSEAPVGCCSFFAVLVVPVWGLEVEELRGLVQRVEGGEVGVSVATVVLGADTCVFDSGLRYKSINRDGIFPAVSDTVVVLLERRENPAKPLSSGSPGRRGRHAEQRTRPCRSIRKDALLPQGGQEERKGTDFPSLQSRAETLKAVWQQISQSTRSFPSQSFV</sequence>
<proteinExistence type="predicted"/>